<dbReference type="AlphaFoldDB" id="A0A9N8ER10"/>
<dbReference type="EMBL" id="CAICTM010001373">
    <property type="protein sequence ID" value="CAB9523085.1"/>
    <property type="molecule type" value="Genomic_DNA"/>
</dbReference>
<evidence type="ECO:0000313" key="2">
    <source>
        <dbReference type="Proteomes" id="UP001153069"/>
    </source>
</evidence>
<sequence>MKLYKNLVLSFSYSKESQCYVSCTDLCAVKKLVSEDQWKVNLKGLFYIYQAMNPNIKSIRSGMVLVIECLGFSPSKAGGVNHFKRVGDELLNCYPAKHQAMKHYHSGIFSNVAVAIVKPFLPKELRDAIEVGCLYDGRLDSLFLVPDAETAQRRNYFRIMDTLKLRYDNERQFSVLWPALDAPQTQS</sequence>
<protein>
    <submittedName>
        <fullName evidence="1">Uncharacterized protein</fullName>
    </submittedName>
</protein>
<dbReference type="Gene3D" id="3.40.525.10">
    <property type="entry name" value="CRAL-TRIO lipid binding domain"/>
    <property type="match status" value="1"/>
</dbReference>
<name>A0A9N8ER10_9STRA</name>
<dbReference type="InterPro" id="IPR036865">
    <property type="entry name" value="CRAL-TRIO_dom_sf"/>
</dbReference>
<reference evidence="1" key="1">
    <citation type="submission" date="2020-06" db="EMBL/GenBank/DDBJ databases">
        <authorList>
            <consortium name="Plant Systems Biology data submission"/>
        </authorList>
    </citation>
    <scope>NUCLEOTIDE SEQUENCE</scope>
    <source>
        <strain evidence="1">D6</strain>
    </source>
</reference>
<proteinExistence type="predicted"/>
<gene>
    <name evidence="1" type="ORF">SEMRO_1375_G267380.1</name>
</gene>
<dbReference type="SUPFAM" id="SSF52087">
    <property type="entry name" value="CRAL/TRIO domain"/>
    <property type="match status" value="1"/>
</dbReference>
<evidence type="ECO:0000313" key="1">
    <source>
        <dbReference type="EMBL" id="CAB9523085.1"/>
    </source>
</evidence>
<comment type="caution">
    <text evidence="1">The sequence shown here is derived from an EMBL/GenBank/DDBJ whole genome shotgun (WGS) entry which is preliminary data.</text>
</comment>
<dbReference type="Proteomes" id="UP001153069">
    <property type="component" value="Unassembled WGS sequence"/>
</dbReference>
<organism evidence="1 2">
    <name type="scientific">Seminavis robusta</name>
    <dbReference type="NCBI Taxonomy" id="568900"/>
    <lineage>
        <taxon>Eukaryota</taxon>
        <taxon>Sar</taxon>
        <taxon>Stramenopiles</taxon>
        <taxon>Ochrophyta</taxon>
        <taxon>Bacillariophyta</taxon>
        <taxon>Bacillariophyceae</taxon>
        <taxon>Bacillariophycidae</taxon>
        <taxon>Naviculales</taxon>
        <taxon>Naviculaceae</taxon>
        <taxon>Seminavis</taxon>
    </lineage>
</organism>
<keyword evidence="2" id="KW-1185">Reference proteome</keyword>
<accession>A0A9N8ER10</accession>